<sequence>MRRFEGQHALVTGGANGIGFACATRLAEEGASVGIVDINAEAAGDAARRLSDKGLDVRACPADVTDPAQVSAVFDAFESDHGSIEVLVNMAGIFPSVPFADMTLESWRSITAVNLDAVFVTCHDVLPRMRRNGYGRIGNASSGVVKTGMFSSAAYISAKAGVVGLTRFLAREGGPDGITVNTIMPGPIATPQIKNIIPAGQTVEEAMAPLTSLQCVPRPGLPEDIAEGVAYACSPGAGFYTGQVLYIGGGDTFTG</sequence>
<accession>A0ABQ3IGT9</accession>
<dbReference type="PANTHER" id="PTHR42879">
    <property type="entry name" value="3-OXOACYL-(ACYL-CARRIER-PROTEIN) REDUCTASE"/>
    <property type="match status" value="1"/>
</dbReference>
<dbReference type="Gene3D" id="3.40.50.720">
    <property type="entry name" value="NAD(P)-binding Rossmann-like Domain"/>
    <property type="match status" value="1"/>
</dbReference>
<dbReference type="SUPFAM" id="SSF51735">
    <property type="entry name" value="NAD(P)-binding Rossmann-fold domains"/>
    <property type="match status" value="1"/>
</dbReference>
<dbReference type="Proteomes" id="UP000605897">
    <property type="component" value="Unassembled WGS sequence"/>
</dbReference>
<dbReference type="PROSITE" id="PS51257">
    <property type="entry name" value="PROKAR_LIPOPROTEIN"/>
    <property type="match status" value="1"/>
</dbReference>
<dbReference type="PANTHER" id="PTHR42879:SF2">
    <property type="entry name" value="3-OXOACYL-[ACYL-CARRIER-PROTEIN] REDUCTASE FABG"/>
    <property type="match status" value="1"/>
</dbReference>
<proteinExistence type="inferred from homology"/>
<reference evidence="4" key="1">
    <citation type="journal article" date="2019" name="Int. J. Syst. Evol. Microbiol.">
        <title>The Global Catalogue of Microorganisms (GCM) 10K type strain sequencing project: providing services to taxonomists for standard genome sequencing and annotation.</title>
        <authorList>
            <consortium name="The Broad Institute Genomics Platform"/>
            <consortium name="The Broad Institute Genome Sequencing Center for Infectious Disease"/>
            <person name="Wu L."/>
            <person name="Ma J."/>
        </authorList>
    </citation>
    <scope>NUCLEOTIDE SEQUENCE [LARGE SCALE GENOMIC DNA]</scope>
    <source>
        <strain evidence="4">CGMCC 4.7677</strain>
    </source>
</reference>
<dbReference type="InterPro" id="IPR002347">
    <property type="entry name" value="SDR_fam"/>
</dbReference>
<evidence type="ECO:0000313" key="3">
    <source>
        <dbReference type="EMBL" id="GHE80614.1"/>
    </source>
</evidence>
<evidence type="ECO:0000259" key="2">
    <source>
        <dbReference type="SMART" id="SM00822"/>
    </source>
</evidence>
<dbReference type="SMART" id="SM00822">
    <property type="entry name" value="PKS_KR"/>
    <property type="match status" value="1"/>
</dbReference>
<dbReference type="PRINTS" id="PR00080">
    <property type="entry name" value="SDRFAMILY"/>
</dbReference>
<name>A0ABQ3IGT9_9PSEU</name>
<dbReference type="Pfam" id="PF13561">
    <property type="entry name" value="adh_short_C2"/>
    <property type="match status" value="1"/>
</dbReference>
<evidence type="ECO:0000313" key="4">
    <source>
        <dbReference type="Proteomes" id="UP000605897"/>
    </source>
</evidence>
<keyword evidence="4" id="KW-1185">Reference proteome</keyword>
<protein>
    <submittedName>
        <fullName evidence="3">3-oxoacyl-ACP reductase</fullName>
    </submittedName>
</protein>
<dbReference type="CDD" id="cd05233">
    <property type="entry name" value="SDR_c"/>
    <property type="match status" value="1"/>
</dbReference>
<comment type="caution">
    <text evidence="3">The sequence shown here is derived from an EMBL/GenBank/DDBJ whole genome shotgun (WGS) entry which is preliminary data.</text>
</comment>
<dbReference type="PRINTS" id="PR00081">
    <property type="entry name" value="GDHRDH"/>
</dbReference>
<dbReference type="InterPro" id="IPR036291">
    <property type="entry name" value="NAD(P)-bd_dom_sf"/>
</dbReference>
<evidence type="ECO:0000256" key="1">
    <source>
        <dbReference type="ARBA" id="ARBA00006484"/>
    </source>
</evidence>
<gene>
    <name evidence="3" type="primary">fabG</name>
    <name evidence="3" type="ORF">GCM10017786_08500</name>
</gene>
<dbReference type="InterPro" id="IPR057326">
    <property type="entry name" value="KR_dom"/>
</dbReference>
<feature type="domain" description="Ketoreductase" evidence="2">
    <location>
        <begin position="7"/>
        <end position="186"/>
    </location>
</feature>
<dbReference type="RefSeq" id="WP_191243137.1">
    <property type="nucleotide sequence ID" value="NZ_BNAU01000001.1"/>
</dbReference>
<organism evidence="3 4">
    <name type="scientific">Amycolatopsis deserti</name>
    <dbReference type="NCBI Taxonomy" id="185696"/>
    <lineage>
        <taxon>Bacteria</taxon>
        <taxon>Bacillati</taxon>
        <taxon>Actinomycetota</taxon>
        <taxon>Actinomycetes</taxon>
        <taxon>Pseudonocardiales</taxon>
        <taxon>Pseudonocardiaceae</taxon>
        <taxon>Amycolatopsis</taxon>
    </lineage>
</organism>
<dbReference type="EMBL" id="BNAU01000001">
    <property type="protein sequence ID" value="GHE80614.1"/>
    <property type="molecule type" value="Genomic_DNA"/>
</dbReference>
<comment type="similarity">
    <text evidence="1">Belongs to the short-chain dehydrogenases/reductases (SDR) family.</text>
</comment>
<dbReference type="InterPro" id="IPR050259">
    <property type="entry name" value="SDR"/>
</dbReference>